<dbReference type="InterPro" id="IPR000683">
    <property type="entry name" value="Gfo/Idh/MocA-like_OxRdtase_N"/>
</dbReference>
<sequence length="348" mass="37603">MKIIQVGLGAWGASWLTVVQQSASWELAGVVDVDSAAAERVAKSYGVRAYRDIEHALEDKANFDAVLVIVPPEYHAAVAVPALKAGIPALIEKPLAGNLTDALSIIDAADHSGAIAMVSQNYRYKRAPRTVQRLINEGVIGEVQQIFINYQKNPPFDGFRLTMDEPLIVDAMIHHIDQIRGIAGVEAVSVRANSWNPSWSRFAGNASAVVQIEGSNGAKVIYTGSWASQGEQTSWDGDWEIHGTKGSISWKNNTVQIRFQSLFDTVFLAGATEHSGVMHVDLDDLEVEERLGTLAAFSEAVTSGVRPETDVRDNILSLQLVVATAESAKKDGEIVRLSSVDELLTSVG</sequence>
<keyword evidence="1" id="KW-0520">NAD</keyword>
<keyword evidence="5" id="KW-1185">Reference proteome</keyword>
<dbReference type="SUPFAM" id="SSF55347">
    <property type="entry name" value="Glyceraldehyde-3-phosphate dehydrogenase-like, C-terminal domain"/>
    <property type="match status" value="1"/>
</dbReference>
<organism evidence="4 5">
    <name type="scientific">Cryobacterium glaciale</name>
    <dbReference type="NCBI Taxonomy" id="1259145"/>
    <lineage>
        <taxon>Bacteria</taxon>
        <taxon>Bacillati</taxon>
        <taxon>Actinomycetota</taxon>
        <taxon>Actinomycetes</taxon>
        <taxon>Micrococcales</taxon>
        <taxon>Microbacteriaceae</taxon>
        <taxon>Cryobacterium</taxon>
    </lineage>
</organism>
<dbReference type="OrthoDB" id="9800252at2"/>
<dbReference type="Pfam" id="PF01408">
    <property type="entry name" value="GFO_IDH_MocA"/>
    <property type="match status" value="1"/>
</dbReference>
<evidence type="ECO:0000259" key="2">
    <source>
        <dbReference type="Pfam" id="PF01408"/>
    </source>
</evidence>
<feature type="domain" description="GFO/IDH/MocA-like oxidoreductase" evidence="3">
    <location>
        <begin position="129"/>
        <end position="248"/>
    </location>
</feature>
<dbReference type="PANTHER" id="PTHR43708">
    <property type="entry name" value="CONSERVED EXPRESSED OXIDOREDUCTASE (EUROFUNG)"/>
    <property type="match status" value="1"/>
</dbReference>
<dbReference type="Pfam" id="PF22725">
    <property type="entry name" value="GFO_IDH_MocA_C3"/>
    <property type="match status" value="1"/>
</dbReference>
<dbReference type="Gene3D" id="3.40.50.720">
    <property type="entry name" value="NAD(P)-binding Rossmann-like Domain"/>
    <property type="match status" value="1"/>
</dbReference>
<dbReference type="SUPFAM" id="SSF51735">
    <property type="entry name" value="NAD(P)-binding Rossmann-fold domains"/>
    <property type="match status" value="1"/>
</dbReference>
<dbReference type="InterPro" id="IPR036291">
    <property type="entry name" value="NAD(P)-bd_dom_sf"/>
</dbReference>
<dbReference type="EMBL" id="SOEY01000033">
    <property type="protein sequence ID" value="TFB68641.1"/>
    <property type="molecule type" value="Genomic_DNA"/>
</dbReference>
<dbReference type="AlphaFoldDB" id="A0A4R8UPA8"/>
<evidence type="ECO:0000313" key="5">
    <source>
        <dbReference type="Proteomes" id="UP000298173"/>
    </source>
</evidence>
<evidence type="ECO:0000256" key="1">
    <source>
        <dbReference type="ARBA" id="ARBA00023027"/>
    </source>
</evidence>
<evidence type="ECO:0000313" key="4">
    <source>
        <dbReference type="EMBL" id="TFB68641.1"/>
    </source>
</evidence>
<protein>
    <submittedName>
        <fullName evidence="4">Gfo/Idh/MocA family oxidoreductase</fullName>
    </submittedName>
</protein>
<dbReference type="Proteomes" id="UP000298173">
    <property type="component" value="Unassembled WGS sequence"/>
</dbReference>
<reference evidence="4 5" key="1">
    <citation type="submission" date="2019-03" db="EMBL/GenBank/DDBJ databases">
        <title>Genomics of glacier-inhabiting Cryobacterium strains.</title>
        <authorList>
            <person name="Liu Q."/>
            <person name="Xin Y.-H."/>
        </authorList>
    </citation>
    <scope>NUCLEOTIDE SEQUENCE [LARGE SCALE GENOMIC DNA]</scope>
    <source>
        <strain evidence="4 5">HLT2-23</strain>
    </source>
</reference>
<accession>A0A4R8UPA8</accession>
<dbReference type="RefSeq" id="WP_134504438.1">
    <property type="nucleotide sequence ID" value="NZ_SOEY01000033.1"/>
</dbReference>
<dbReference type="Gene3D" id="3.30.360.10">
    <property type="entry name" value="Dihydrodipicolinate Reductase, domain 2"/>
    <property type="match status" value="1"/>
</dbReference>
<dbReference type="GO" id="GO:0000166">
    <property type="term" value="F:nucleotide binding"/>
    <property type="evidence" value="ECO:0007669"/>
    <property type="project" value="InterPro"/>
</dbReference>
<evidence type="ECO:0000259" key="3">
    <source>
        <dbReference type="Pfam" id="PF22725"/>
    </source>
</evidence>
<gene>
    <name evidence="4" type="ORF">E3O06_16275</name>
</gene>
<comment type="caution">
    <text evidence="4">The sequence shown here is derived from an EMBL/GenBank/DDBJ whole genome shotgun (WGS) entry which is preliminary data.</text>
</comment>
<proteinExistence type="predicted"/>
<feature type="domain" description="Gfo/Idh/MocA-like oxidoreductase N-terminal" evidence="2">
    <location>
        <begin position="3"/>
        <end position="118"/>
    </location>
</feature>
<dbReference type="InterPro" id="IPR051317">
    <property type="entry name" value="Gfo/Idh/MocA_oxidoreduct"/>
</dbReference>
<dbReference type="InterPro" id="IPR055170">
    <property type="entry name" value="GFO_IDH_MocA-like_dom"/>
</dbReference>
<dbReference type="PANTHER" id="PTHR43708:SF8">
    <property type="entry name" value="OXIDOREDUCTASE"/>
    <property type="match status" value="1"/>
</dbReference>
<name>A0A4R8UPA8_9MICO</name>